<feature type="transmembrane region" description="Helical" evidence="1">
    <location>
        <begin position="302"/>
        <end position="324"/>
    </location>
</feature>
<sequence length="345" mass="38543">MARVLERRKTEREGANAFRSLFERFGHIVQEIDGGNDYGEDFYVAFTEHGMRTGDIVFVQVKSGLKYRRASGYGITVGKNGDDWKKSRVPVVGVVYDPEMKQLFWGNISETLRSPGGRKRSVPIGENSVLDSGTLSGMVNELRQYIDTKGDLLVAQPGASIKNRAFKSVAKVRENPIDDHPVGGHPEPIYARAADFFDSHVKWFLRSIYLCGALVILGVFLLMSSTAFDFGKVFWPTGPMTWGLCALGGPFVFYLFSFTLRRKKGGKSIRWIGHALLCVGYYIQSSWMGYLPFHVNREIGSIYAGSVVTVAQYGPILLLTSFIAKELERRRRLRAAYAPPSSIGD</sequence>
<organism evidence="3">
    <name type="scientific">Streptantibioticus silvisoli</name>
    <dbReference type="NCBI Taxonomy" id="2705255"/>
    <lineage>
        <taxon>Bacteria</taxon>
        <taxon>Bacillati</taxon>
        <taxon>Actinomycetota</taxon>
        <taxon>Actinomycetes</taxon>
        <taxon>Kitasatosporales</taxon>
        <taxon>Streptomycetaceae</taxon>
        <taxon>Streptantibioticus</taxon>
    </lineage>
</organism>
<evidence type="ECO:0000259" key="2">
    <source>
        <dbReference type="Pfam" id="PF14280"/>
    </source>
</evidence>
<feature type="domain" description="DUF4365" evidence="2">
    <location>
        <begin position="11"/>
        <end position="138"/>
    </location>
</feature>
<protein>
    <submittedName>
        <fullName evidence="3">DUF4365 domain-containing protein</fullName>
    </submittedName>
</protein>
<gene>
    <name evidence="3" type="ORF">POF50_011345</name>
</gene>
<feature type="transmembrane region" description="Helical" evidence="1">
    <location>
        <begin position="271"/>
        <end position="290"/>
    </location>
</feature>
<keyword evidence="1" id="KW-0472">Membrane</keyword>
<dbReference type="AlphaFoldDB" id="A0AA90GY50"/>
<proteinExistence type="predicted"/>
<evidence type="ECO:0000313" key="3">
    <source>
        <dbReference type="EMBL" id="MDI5969924.1"/>
    </source>
</evidence>
<evidence type="ECO:0000256" key="1">
    <source>
        <dbReference type="SAM" id="Phobius"/>
    </source>
</evidence>
<feature type="transmembrane region" description="Helical" evidence="1">
    <location>
        <begin position="208"/>
        <end position="228"/>
    </location>
</feature>
<dbReference type="RefSeq" id="WP_271314700.1">
    <property type="nucleotide sequence ID" value="NZ_JABXJJ020000012.1"/>
</dbReference>
<name>A0AA90GY50_9ACTN</name>
<comment type="caution">
    <text evidence="3">The sequence shown here is derived from an EMBL/GenBank/DDBJ whole genome shotgun (WGS) entry which is preliminary data.</text>
</comment>
<keyword evidence="1" id="KW-0812">Transmembrane</keyword>
<dbReference type="EMBL" id="JABXJJ020000012">
    <property type="protein sequence ID" value="MDI5969924.1"/>
    <property type="molecule type" value="Genomic_DNA"/>
</dbReference>
<keyword evidence="1" id="KW-1133">Transmembrane helix</keyword>
<feature type="transmembrane region" description="Helical" evidence="1">
    <location>
        <begin position="240"/>
        <end position="259"/>
    </location>
</feature>
<reference evidence="3" key="1">
    <citation type="submission" date="2023-05" db="EMBL/GenBank/DDBJ databases">
        <title>Streptantibioticus silvisoli sp. nov., acidotolerant actinomycetes 1 from pine litter.</title>
        <authorList>
            <person name="Swiecimska M."/>
            <person name="Golinska P."/>
            <person name="Sangal V."/>
            <person name="Wachnowicz B."/>
            <person name="Goodfellow M."/>
        </authorList>
    </citation>
    <scope>NUCLEOTIDE SEQUENCE</scope>
    <source>
        <strain evidence="3">SL13</strain>
    </source>
</reference>
<dbReference type="Pfam" id="PF14280">
    <property type="entry name" value="DUF4365"/>
    <property type="match status" value="1"/>
</dbReference>
<accession>A0AA90GY50</accession>
<dbReference type="InterPro" id="IPR025375">
    <property type="entry name" value="DUF4365"/>
</dbReference>